<evidence type="ECO:0000313" key="3">
    <source>
        <dbReference type="EMBL" id="KAI9633650.1"/>
    </source>
</evidence>
<organism evidence="3 4">
    <name type="scientific">Dioszegia hungarica</name>
    <dbReference type="NCBI Taxonomy" id="4972"/>
    <lineage>
        <taxon>Eukaryota</taxon>
        <taxon>Fungi</taxon>
        <taxon>Dikarya</taxon>
        <taxon>Basidiomycota</taxon>
        <taxon>Agaricomycotina</taxon>
        <taxon>Tremellomycetes</taxon>
        <taxon>Tremellales</taxon>
        <taxon>Bulleribasidiaceae</taxon>
        <taxon>Dioszegia</taxon>
    </lineage>
</organism>
<feature type="region of interest" description="Disordered" evidence="2">
    <location>
        <begin position="1"/>
        <end position="63"/>
    </location>
</feature>
<dbReference type="Proteomes" id="UP001164286">
    <property type="component" value="Unassembled WGS sequence"/>
</dbReference>
<accession>A0AA38H4J0</accession>
<keyword evidence="1" id="KW-0175">Coiled coil</keyword>
<evidence type="ECO:0000256" key="2">
    <source>
        <dbReference type="SAM" id="MobiDB-lite"/>
    </source>
</evidence>
<dbReference type="AlphaFoldDB" id="A0AA38H4J0"/>
<dbReference type="EMBL" id="JAKWFO010000008">
    <property type="protein sequence ID" value="KAI9633650.1"/>
    <property type="molecule type" value="Genomic_DNA"/>
</dbReference>
<evidence type="ECO:0000256" key="1">
    <source>
        <dbReference type="SAM" id="Coils"/>
    </source>
</evidence>
<dbReference type="GeneID" id="77729241"/>
<keyword evidence="4" id="KW-1185">Reference proteome</keyword>
<feature type="coiled-coil region" evidence="1">
    <location>
        <begin position="196"/>
        <end position="223"/>
    </location>
</feature>
<proteinExistence type="predicted"/>
<sequence>MSSYSSHGAAQAGPSRTPAHAHLSPSFNPTPLSPHAPRSIPNSPILVQPLPSTSALHEESLRSSEAEYHRQIAQAKRERELAEALQEQQWEVERAAVRDSQGSWGPSKRRAANTSSGSSGGSTAGFVRPPQAYELYQAIDRKDIEFIMRVRDHAFHLLLQKNAGQFPILYAARIGPGHRDIVILLIGALSRFVNQLEDDEFEKKETRNTLKALRSNLKLAIDNALLPGDSPHLLSSYLQVLIMSEGDAWVLKAVYEISLLLRDPQSAPVAAAEEMVRGFCTKELRGVSGGVGDVEEYIANAALDLIIMATWSLVAGQIDVEPLPTYTFARDLRTWTMLCEAMDENHDKMGKVSARLRKLSGQLRELGGDSKKGVRGRLRDVAAVVDVAE</sequence>
<gene>
    <name evidence="3" type="ORF">MKK02DRAFT_38308</name>
</gene>
<evidence type="ECO:0000313" key="4">
    <source>
        <dbReference type="Proteomes" id="UP001164286"/>
    </source>
</evidence>
<feature type="region of interest" description="Disordered" evidence="2">
    <location>
        <begin position="96"/>
        <end position="125"/>
    </location>
</feature>
<dbReference type="RefSeq" id="XP_052943427.1">
    <property type="nucleotide sequence ID" value="XM_053090036.1"/>
</dbReference>
<name>A0AA38H4J0_9TREE</name>
<comment type="caution">
    <text evidence="3">The sequence shown here is derived from an EMBL/GenBank/DDBJ whole genome shotgun (WGS) entry which is preliminary data.</text>
</comment>
<protein>
    <submittedName>
        <fullName evidence="3">Uncharacterized protein</fullName>
    </submittedName>
</protein>
<reference evidence="3" key="1">
    <citation type="journal article" date="2022" name="G3 (Bethesda)">
        <title>High quality genome of the basidiomycete yeast Dioszegia hungarica PDD-24b-2 isolated from cloud water.</title>
        <authorList>
            <person name="Jarrige D."/>
            <person name="Haridas S."/>
            <person name="Bleykasten-Grosshans C."/>
            <person name="Joly M."/>
            <person name="Nadalig T."/>
            <person name="Sancelme M."/>
            <person name="Vuilleumier S."/>
            <person name="Grigoriev I.V."/>
            <person name="Amato P."/>
            <person name="Bringel F."/>
        </authorList>
    </citation>
    <scope>NUCLEOTIDE SEQUENCE</scope>
    <source>
        <strain evidence="3">PDD-24b-2</strain>
    </source>
</reference>